<gene>
    <name evidence="2" type="ORF">BGHDH14_bgh04120</name>
</gene>
<dbReference type="HOGENOM" id="CLU_018153_2_1_1"/>
<protein>
    <submittedName>
        <fullName evidence="2">EKA-like protein</fullName>
    </submittedName>
</protein>
<comment type="caution">
    <text evidence="2">The sequence shown here is derived from an EMBL/GenBank/DDBJ whole genome shotgun (WGS) entry which is preliminary data.</text>
</comment>
<proteinExistence type="predicted"/>
<evidence type="ECO:0000313" key="3">
    <source>
        <dbReference type="Proteomes" id="UP000015441"/>
    </source>
</evidence>
<feature type="region of interest" description="Disordered" evidence="1">
    <location>
        <begin position="159"/>
        <end position="208"/>
    </location>
</feature>
<feature type="compositionally biased region" description="Low complexity" evidence="1">
    <location>
        <begin position="22"/>
        <end position="34"/>
    </location>
</feature>
<reference evidence="2 3" key="1">
    <citation type="journal article" date="2010" name="Science">
        <title>Genome expansion and gene loss in powdery mildew fungi reveal tradeoffs in extreme parasitism.</title>
        <authorList>
            <person name="Spanu P.D."/>
            <person name="Abbott J.C."/>
            <person name="Amselem J."/>
            <person name="Burgis T.A."/>
            <person name="Soanes D.M."/>
            <person name="Stueber K."/>
            <person name="Ver Loren van Themaat E."/>
            <person name="Brown J.K.M."/>
            <person name="Butcher S.A."/>
            <person name="Gurr S.J."/>
            <person name="Lebrun M.-H."/>
            <person name="Ridout C.J."/>
            <person name="Schulze-Lefert P."/>
            <person name="Talbot N.J."/>
            <person name="Ahmadinejad N."/>
            <person name="Ametz C."/>
            <person name="Barton G.R."/>
            <person name="Benjdia M."/>
            <person name="Bidzinski P."/>
            <person name="Bindschedler L.V."/>
            <person name="Both M."/>
            <person name="Brewer M.T."/>
            <person name="Cadle-Davidson L."/>
            <person name="Cadle-Davidson M.M."/>
            <person name="Collemare J."/>
            <person name="Cramer R."/>
            <person name="Frenkel O."/>
            <person name="Godfrey D."/>
            <person name="Harriman J."/>
            <person name="Hoede C."/>
            <person name="King B.C."/>
            <person name="Klages S."/>
            <person name="Kleemann J."/>
            <person name="Knoll D."/>
            <person name="Koti P.S."/>
            <person name="Kreplak J."/>
            <person name="Lopez-Ruiz F.J."/>
            <person name="Lu X."/>
            <person name="Maekawa T."/>
            <person name="Mahanil S."/>
            <person name="Micali C."/>
            <person name="Milgroom M.G."/>
            <person name="Montana G."/>
            <person name="Noir S."/>
            <person name="O'Connell R.J."/>
            <person name="Oberhaensli S."/>
            <person name="Parlange F."/>
            <person name="Pedersen C."/>
            <person name="Quesneville H."/>
            <person name="Reinhardt R."/>
            <person name="Rott M."/>
            <person name="Sacristan S."/>
            <person name="Schmidt S.M."/>
            <person name="Schoen M."/>
            <person name="Skamnioti P."/>
            <person name="Sommer H."/>
            <person name="Stephens A."/>
            <person name="Takahara H."/>
            <person name="Thordal-Christensen H."/>
            <person name="Vigouroux M."/>
            <person name="Wessling R."/>
            <person name="Wicker T."/>
            <person name="Panstruga R."/>
        </authorList>
    </citation>
    <scope>NUCLEOTIDE SEQUENCE [LARGE SCALE GENOMIC DNA]</scope>
    <source>
        <strain evidence="2">DH14</strain>
    </source>
</reference>
<feature type="compositionally biased region" description="Basic and acidic residues" evidence="1">
    <location>
        <begin position="58"/>
        <end position="68"/>
    </location>
</feature>
<sequence length="208" mass="22354">MWAATSNSGSPEPTQQTEKLIPSPTTPKSQTTSSREIAALPTRLPETDKTIVASSNAARDESLERGSDAEQESNIYIILEEMAVLVENEKRRAAEAAANISICSLTINVVEDHLSPMLTGEYKNFIDSFRVYLRASIAQFIQAGPGVATPVLPKVPAFPQAKPTTSTPVETHRPITAAPSRPKANSWAAIVGKESRREGAGAQGKESR</sequence>
<accession>N1JDJ0</accession>
<feature type="region of interest" description="Disordered" evidence="1">
    <location>
        <begin position="1"/>
        <end position="69"/>
    </location>
</feature>
<dbReference type="Proteomes" id="UP000015441">
    <property type="component" value="Unassembled WGS sequence"/>
</dbReference>
<dbReference type="EMBL" id="CAUH01003907">
    <property type="protein sequence ID" value="CCU77808.1"/>
    <property type="molecule type" value="Genomic_DNA"/>
</dbReference>
<dbReference type="InParanoid" id="N1JDJ0"/>
<feature type="compositionally biased region" description="Polar residues" evidence="1">
    <location>
        <begin position="1"/>
        <end position="18"/>
    </location>
</feature>
<name>N1JDJ0_BLUG1</name>
<keyword evidence="3" id="KW-1185">Reference proteome</keyword>
<organism evidence="2 3">
    <name type="scientific">Blumeria graminis f. sp. hordei (strain DH14)</name>
    <name type="common">Barley powdery mildew</name>
    <name type="synonym">Oidium monilioides f. sp. hordei</name>
    <dbReference type="NCBI Taxonomy" id="546991"/>
    <lineage>
        <taxon>Eukaryota</taxon>
        <taxon>Fungi</taxon>
        <taxon>Dikarya</taxon>
        <taxon>Ascomycota</taxon>
        <taxon>Pezizomycotina</taxon>
        <taxon>Leotiomycetes</taxon>
        <taxon>Erysiphales</taxon>
        <taxon>Erysiphaceae</taxon>
        <taxon>Blumeria</taxon>
        <taxon>Blumeria hordei</taxon>
    </lineage>
</organism>
<feature type="compositionally biased region" description="Basic and acidic residues" evidence="1">
    <location>
        <begin position="193"/>
        <end position="208"/>
    </location>
</feature>
<dbReference type="AlphaFoldDB" id="N1JDJ0"/>
<evidence type="ECO:0000256" key="1">
    <source>
        <dbReference type="SAM" id="MobiDB-lite"/>
    </source>
</evidence>
<evidence type="ECO:0000313" key="2">
    <source>
        <dbReference type="EMBL" id="CCU77808.1"/>
    </source>
</evidence>